<accession>A0ABX7VEL3</accession>
<protein>
    <submittedName>
        <fullName evidence="1">Uncharacterized protein</fullName>
    </submittedName>
</protein>
<gene>
    <name evidence="1" type="ORF">HGO23_15405</name>
</gene>
<evidence type="ECO:0000313" key="1">
    <source>
        <dbReference type="EMBL" id="QTL39204.1"/>
    </source>
</evidence>
<organism evidence="1 2">
    <name type="scientific">Xenorhabdus budapestensis</name>
    <dbReference type="NCBI Taxonomy" id="290110"/>
    <lineage>
        <taxon>Bacteria</taxon>
        <taxon>Pseudomonadati</taxon>
        <taxon>Pseudomonadota</taxon>
        <taxon>Gammaproteobacteria</taxon>
        <taxon>Enterobacterales</taxon>
        <taxon>Morganellaceae</taxon>
        <taxon>Xenorhabdus</taxon>
    </lineage>
</organism>
<sequence length="140" mass="16444">MSKGYNDELYKYYVRFHEKNDIKTGAASGEENLFFYYKQSGNYKVCGTSTDMSVQYCENKTFIAKFSFSSSWTIEVTSKNHQKIGVCFWLYRVWHGALWQYNEWQKPYSFYLYDQYGNSVNIRVNVTGGGTSLGFEVIKH</sequence>
<evidence type="ECO:0000313" key="2">
    <source>
        <dbReference type="Proteomes" id="UP000665047"/>
    </source>
</evidence>
<keyword evidence="2" id="KW-1185">Reference proteome</keyword>
<dbReference type="Proteomes" id="UP000665047">
    <property type="component" value="Chromosome"/>
</dbReference>
<reference evidence="1 2" key="1">
    <citation type="submission" date="2021-03" db="EMBL/GenBank/DDBJ databases">
        <title>Complete Genome Sequence Data of Xenorhabdus budapestensis strain C72, a Candidate Biological Control Agent, from China.</title>
        <authorList>
            <person name="LI B."/>
            <person name="WANG S."/>
            <person name="QIU D."/>
        </authorList>
    </citation>
    <scope>NUCLEOTIDE SEQUENCE [LARGE SCALE GENOMIC DNA]</scope>
    <source>
        <strain evidence="1 2">C-7-2</strain>
    </source>
</reference>
<dbReference type="EMBL" id="CP072455">
    <property type="protein sequence ID" value="QTL39204.1"/>
    <property type="molecule type" value="Genomic_DNA"/>
</dbReference>
<name>A0ABX7VEL3_XENBU</name>
<proteinExistence type="predicted"/>
<dbReference type="RefSeq" id="WP_209027185.1">
    <property type="nucleotide sequence ID" value="NZ_CP072455.1"/>
</dbReference>